<dbReference type="InterPro" id="IPR025966">
    <property type="entry name" value="OppC_N"/>
</dbReference>
<accession>D0LZL1</accession>
<dbReference type="KEGG" id="hoh:Hoch_5507"/>
<feature type="domain" description="ABC transmembrane type-1" evidence="8">
    <location>
        <begin position="78"/>
        <end position="269"/>
    </location>
</feature>
<dbReference type="Pfam" id="PF00528">
    <property type="entry name" value="BPD_transp_1"/>
    <property type="match status" value="1"/>
</dbReference>
<comment type="subcellular location">
    <subcellularLocation>
        <location evidence="1 7">Cell membrane</location>
        <topology evidence="1 7">Multi-pass membrane protein</topology>
    </subcellularLocation>
</comment>
<dbReference type="InterPro" id="IPR035906">
    <property type="entry name" value="MetI-like_sf"/>
</dbReference>
<feature type="transmembrane region" description="Helical" evidence="7">
    <location>
        <begin position="192"/>
        <end position="214"/>
    </location>
</feature>
<keyword evidence="5 7" id="KW-1133">Transmembrane helix</keyword>
<dbReference type="Proteomes" id="UP000001880">
    <property type="component" value="Chromosome"/>
</dbReference>
<feature type="transmembrane region" description="Helical" evidence="7">
    <location>
        <begin position="80"/>
        <end position="106"/>
    </location>
</feature>
<dbReference type="PANTHER" id="PTHR43386:SF1">
    <property type="entry name" value="D,D-DIPEPTIDE TRANSPORT SYSTEM PERMEASE PROTEIN DDPC-RELATED"/>
    <property type="match status" value="1"/>
</dbReference>
<dbReference type="STRING" id="502025.Hoch_5507"/>
<feature type="transmembrane region" description="Helical" evidence="7">
    <location>
        <begin position="113"/>
        <end position="135"/>
    </location>
</feature>
<dbReference type="EMBL" id="CP001804">
    <property type="protein sequence ID" value="ACY17990.1"/>
    <property type="molecule type" value="Genomic_DNA"/>
</dbReference>
<evidence type="ECO:0000256" key="1">
    <source>
        <dbReference type="ARBA" id="ARBA00004651"/>
    </source>
</evidence>
<keyword evidence="6 7" id="KW-0472">Membrane</keyword>
<evidence type="ECO:0000256" key="3">
    <source>
        <dbReference type="ARBA" id="ARBA00022475"/>
    </source>
</evidence>
<feature type="transmembrane region" description="Helical" evidence="7">
    <location>
        <begin position="20"/>
        <end position="39"/>
    </location>
</feature>
<comment type="similarity">
    <text evidence="7">Belongs to the binding-protein-dependent transport system permease family.</text>
</comment>
<evidence type="ECO:0000256" key="7">
    <source>
        <dbReference type="RuleBase" id="RU363032"/>
    </source>
</evidence>
<keyword evidence="4 7" id="KW-0812">Transmembrane</keyword>
<dbReference type="GO" id="GO:0005886">
    <property type="term" value="C:plasma membrane"/>
    <property type="evidence" value="ECO:0007669"/>
    <property type="project" value="UniProtKB-SubCell"/>
</dbReference>
<keyword evidence="10" id="KW-1185">Reference proteome</keyword>
<keyword evidence="3" id="KW-1003">Cell membrane</keyword>
<evidence type="ECO:0000256" key="4">
    <source>
        <dbReference type="ARBA" id="ARBA00022692"/>
    </source>
</evidence>
<dbReference type="GO" id="GO:0055085">
    <property type="term" value="P:transmembrane transport"/>
    <property type="evidence" value="ECO:0007669"/>
    <property type="project" value="InterPro"/>
</dbReference>
<dbReference type="RefSeq" id="WP_012830582.1">
    <property type="nucleotide sequence ID" value="NC_013440.1"/>
</dbReference>
<dbReference type="PANTHER" id="PTHR43386">
    <property type="entry name" value="OLIGOPEPTIDE TRANSPORT SYSTEM PERMEASE PROTEIN APPC"/>
    <property type="match status" value="1"/>
</dbReference>
<proteinExistence type="inferred from homology"/>
<evidence type="ECO:0000313" key="10">
    <source>
        <dbReference type="Proteomes" id="UP000001880"/>
    </source>
</evidence>
<dbReference type="OrthoDB" id="9783218at2"/>
<dbReference type="InterPro" id="IPR050366">
    <property type="entry name" value="BP-dependent_transpt_permease"/>
</dbReference>
<reference evidence="9 10" key="1">
    <citation type="journal article" date="2010" name="Stand. Genomic Sci.">
        <title>Complete genome sequence of Haliangium ochraceum type strain (SMP-2).</title>
        <authorList>
            <consortium name="US DOE Joint Genome Institute (JGI-PGF)"/>
            <person name="Ivanova N."/>
            <person name="Daum C."/>
            <person name="Lang E."/>
            <person name="Abt B."/>
            <person name="Kopitz M."/>
            <person name="Saunders E."/>
            <person name="Lapidus A."/>
            <person name="Lucas S."/>
            <person name="Glavina Del Rio T."/>
            <person name="Nolan M."/>
            <person name="Tice H."/>
            <person name="Copeland A."/>
            <person name="Cheng J.F."/>
            <person name="Chen F."/>
            <person name="Bruce D."/>
            <person name="Goodwin L."/>
            <person name="Pitluck S."/>
            <person name="Mavromatis K."/>
            <person name="Pati A."/>
            <person name="Mikhailova N."/>
            <person name="Chen A."/>
            <person name="Palaniappan K."/>
            <person name="Land M."/>
            <person name="Hauser L."/>
            <person name="Chang Y.J."/>
            <person name="Jeffries C.D."/>
            <person name="Detter J.C."/>
            <person name="Brettin T."/>
            <person name="Rohde M."/>
            <person name="Goker M."/>
            <person name="Bristow J."/>
            <person name="Markowitz V."/>
            <person name="Eisen J.A."/>
            <person name="Hugenholtz P."/>
            <person name="Kyrpides N.C."/>
            <person name="Klenk H.P."/>
        </authorList>
    </citation>
    <scope>NUCLEOTIDE SEQUENCE [LARGE SCALE GENOMIC DNA]</scope>
    <source>
        <strain evidence="10">DSM 14365 / CIP 107738 / JCM 11303 / AJ 13395 / SMP-2</strain>
    </source>
</reference>
<dbReference type="SUPFAM" id="SSF161098">
    <property type="entry name" value="MetI-like"/>
    <property type="match status" value="1"/>
</dbReference>
<sequence length="285" mass="30642">MSRARTSLLARLRLSPSAYVGMALLTGFVLAGLLGPLLAPYPPEIMNLENEFLPPSAAHWLGTDQHGNDVLSQMLHGARLALLVSVSVVSMSATIGVLLGVIAGYFGGRVDELIMRVVDILMAFPGILLNIAIVATVATPGIGVLIFALVLNGWVGYARVARGQVLSLREREYVLAARCLGARPWRIMRKHIIPNLMSPIMVQMTFGFGGVILVEASLSFLGLGPQVEYTWGALLDQGTTFLWRPGAEFFAFIPGAAIMGVVLGANLLGDGLRDRFDPKHQARRG</sequence>
<evidence type="ECO:0000256" key="6">
    <source>
        <dbReference type="ARBA" id="ARBA00023136"/>
    </source>
</evidence>
<evidence type="ECO:0000256" key="2">
    <source>
        <dbReference type="ARBA" id="ARBA00022448"/>
    </source>
</evidence>
<dbReference type="InterPro" id="IPR000515">
    <property type="entry name" value="MetI-like"/>
</dbReference>
<evidence type="ECO:0000259" key="8">
    <source>
        <dbReference type="PROSITE" id="PS50928"/>
    </source>
</evidence>
<protein>
    <submittedName>
        <fullName evidence="9">Binding-protein-dependent transport systems inner membrane component</fullName>
    </submittedName>
</protein>
<feature type="transmembrane region" description="Helical" evidence="7">
    <location>
        <begin position="141"/>
        <end position="161"/>
    </location>
</feature>
<dbReference type="Pfam" id="PF12911">
    <property type="entry name" value="OppC_N"/>
    <property type="match status" value="1"/>
</dbReference>
<dbReference type="HOGENOM" id="CLU_028518_1_2_7"/>
<dbReference type="eggNOG" id="COG1173">
    <property type="taxonomic scope" value="Bacteria"/>
</dbReference>
<gene>
    <name evidence="9" type="ordered locus">Hoch_5507</name>
</gene>
<name>D0LZL1_HALO1</name>
<evidence type="ECO:0000256" key="5">
    <source>
        <dbReference type="ARBA" id="ARBA00022989"/>
    </source>
</evidence>
<dbReference type="CDD" id="cd06261">
    <property type="entry name" value="TM_PBP2"/>
    <property type="match status" value="1"/>
</dbReference>
<dbReference type="Gene3D" id="1.10.3720.10">
    <property type="entry name" value="MetI-like"/>
    <property type="match status" value="1"/>
</dbReference>
<organism evidence="9 10">
    <name type="scientific">Haliangium ochraceum (strain DSM 14365 / JCM 11303 / SMP-2)</name>
    <dbReference type="NCBI Taxonomy" id="502025"/>
    <lineage>
        <taxon>Bacteria</taxon>
        <taxon>Pseudomonadati</taxon>
        <taxon>Myxococcota</taxon>
        <taxon>Polyangia</taxon>
        <taxon>Haliangiales</taxon>
        <taxon>Kofleriaceae</taxon>
        <taxon>Haliangium</taxon>
    </lineage>
</organism>
<keyword evidence="2 7" id="KW-0813">Transport</keyword>
<evidence type="ECO:0000313" key="9">
    <source>
        <dbReference type="EMBL" id="ACY17990.1"/>
    </source>
</evidence>
<dbReference type="AlphaFoldDB" id="D0LZL1"/>
<feature type="transmembrane region" description="Helical" evidence="7">
    <location>
        <begin position="249"/>
        <end position="269"/>
    </location>
</feature>
<dbReference type="PROSITE" id="PS50928">
    <property type="entry name" value="ABC_TM1"/>
    <property type="match status" value="1"/>
</dbReference>